<feature type="domain" description="PNPLA" evidence="5">
    <location>
        <begin position="16"/>
        <end position="230"/>
    </location>
</feature>
<feature type="active site" description="Proton acceptor" evidence="4">
    <location>
        <position position="217"/>
    </location>
</feature>
<dbReference type="InterPro" id="IPR002641">
    <property type="entry name" value="PNPLA_dom"/>
</dbReference>
<evidence type="ECO:0000313" key="7">
    <source>
        <dbReference type="Proteomes" id="UP000055136"/>
    </source>
</evidence>
<evidence type="ECO:0000256" key="1">
    <source>
        <dbReference type="ARBA" id="ARBA00022801"/>
    </source>
</evidence>
<dbReference type="GO" id="GO:0016042">
    <property type="term" value="P:lipid catabolic process"/>
    <property type="evidence" value="ECO:0007669"/>
    <property type="project" value="UniProtKB-UniRule"/>
</dbReference>
<dbReference type="Gene3D" id="3.40.1090.10">
    <property type="entry name" value="Cytosolic phospholipase A2 catalytic domain"/>
    <property type="match status" value="1"/>
</dbReference>
<dbReference type="PANTHER" id="PTHR14226">
    <property type="entry name" value="NEUROPATHY TARGET ESTERASE/SWISS CHEESE D.MELANOGASTER"/>
    <property type="match status" value="1"/>
</dbReference>
<evidence type="ECO:0000259" key="5">
    <source>
        <dbReference type="PROSITE" id="PS51635"/>
    </source>
</evidence>
<dbReference type="STRING" id="1748243.Tel_15625"/>
<proteinExistence type="predicted"/>
<dbReference type="InterPro" id="IPR016035">
    <property type="entry name" value="Acyl_Trfase/lysoPLipase"/>
</dbReference>
<organism evidence="6 7">
    <name type="scientific">Candidatus Tenderia electrophaga</name>
    <dbReference type="NCBI Taxonomy" id="1748243"/>
    <lineage>
        <taxon>Bacteria</taxon>
        <taxon>Pseudomonadati</taxon>
        <taxon>Pseudomonadota</taxon>
        <taxon>Gammaproteobacteria</taxon>
        <taxon>Candidatus Tenderiales</taxon>
        <taxon>Candidatus Tenderiaceae</taxon>
        <taxon>Candidatus Tenderia</taxon>
    </lineage>
</organism>
<feature type="short sequence motif" description="GXSXG" evidence="4">
    <location>
        <begin position="52"/>
        <end position="56"/>
    </location>
</feature>
<evidence type="ECO:0000256" key="2">
    <source>
        <dbReference type="ARBA" id="ARBA00022963"/>
    </source>
</evidence>
<accession>A0A0S2TH36</accession>
<keyword evidence="1 4" id="KW-0378">Hydrolase</keyword>
<keyword evidence="7" id="KW-1185">Reference proteome</keyword>
<protein>
    <submittedName>
        <fullName evidence="6">Patatin</fullName>
    </submittedName>
</protein>
<keyword evidence="3 4" id="KW-0443">Lipid metabolism</keyword>
<dbReference type="PROSITE" id="PS51635">
    <property type="entry name" value="PNPLA"/>
    <property type="match status" value="1"/>
</dbReference>
<reference evidence="6" key="1">
    <citation type="submission" date="2015-10" db="EMBL/GenBank/DDBJ databases">
        <title>Description of Candidatus Tenderia electrophaga gen. nov, sp. nov., an Uncultivated Electroautotroph from a Biocathode Enrichment.</title>
        <authorList>
            <person name="Eddie B.J."/>
            <person name="Malanoski A.P."/>
            <person name="Wang Z."/>
            <person name="Hall R.J."/>
            <person name="Oh S.D."/>
            <person name="Heiner C."/>
            <person name="Lin B."/>
            <person name="Strycharz-Glaven S.M."/>
        </authorList>
    </citation>
    <scope>NUCLEOTIDE SEQUENCE [LARGE SCALE GENOMIC DNA]</scope>
    <source>
        <strain evidence="6">NRL1</strain>
    </source>
</reference>
<keyword evidence="2 4" id="KW-0442">Lipid degradation</keyword>
<dbReference type="AlphaFoldDB" id="A0A0S2TH36"/>
<dbReference type="EMBL" id="CP013099">
    <property type="protein sequence ID" value="ALP54463.1"/>
    <property type="molecule type" value="Genomic_DNA"/>
</dbReference>
<dbReference type="Proteomes" id="UP000055136">
    <property type="component" value="Chromosome"/>
</dbReference>
<comment type="caution">
    <text evidence="4">Lacks conserved residue(s) required for the propagation of feature annotation.</text>
</comment>
<dbReference type="PANTHER" id="PTHR14226:SF57">
    <property type="entry name" value="BLR7027 PROTEIN"/>
    <property type="match status" value="1"/>
</dbReference>
<sequence length="388" mass="42310">MAWRVGSQQAQPRVGLILAGGGARAAYQVGVLKAIARMRAPAAVNPFPVLCGTSAGAINAAALAIYSADFQNAVSRLVSVWGNFTVDKVFRSDFWGIASSGAHWFAALMLGGVMGRYNPSSLFDRTPLQQLLSRYMPFEQIGTAIEAGHVHALSITASGYTTGQSVTFYQSAEPIEPWDRAIRVGCPAQIGIEHLMASSAIPFLFEAIKINREYFGDGSMRQIAPISPALHLGAGKLLVIGVRGSDDDGIDREKIIEYPSMAQIAGHALNSIFLDSMEVDLERLQRINRTLETVPKKYVADGTVSLKPVETLVISPSRDISKIAQQHSHHLPRTVRYFLRGLGALNRDGTSLLSYLLFEKAFCRELIALGYADTIKRREEITTFLDAQ</sequence>
<dbReference type="SUPFAM" id="SSF52151">
    <property type="entry name" value="FabD/lysophospholipase-like"/>
    <property type="match status" value="1"/>
</dbReference>
<evidence type="ECO:0000256" key="3">
    <source>
        <dbReference type="ARBA" id="ARBA00023098"/>
    </source>
</evidence>
<dbReference type="Pfam" id="PF01734">
    <property type="entry name" value="Patatin"/>
    <property type="match status" value="1"/>
</dbReference>
<evidence type="ECO:0000256" key="4">
    <source>
        <dbReference type="PROSITE-ProRule" id="PRU01161"/>
    </source>
</evidence>
<feature type="active site" description="Nucleophile" evidence="4">
    <location>
        <position position="54"/>
    </location>
</feature>
<dbReference type="InterPro" id="IPR050301">
    <property type="entry name" value="NTE"/>
</dbReference>
<dbReference type="GO" id="GO:0016787">
    <property type="term" value="F:hydrolase activity"/>
    <property type="evidence" value="ECO:0007669"/>
    <property type="project" value="UniProtKB-UniRule"/>
</dbReference>
<gene>
    <name evidence="6" type="ORF">Tel_15625</name>
</gene>
<name>A0A0S2TH36_9GAMM</name>
<dbReference type="KEGG" id="tee:Tel_15625"/>
<evidence type="ECO:0000313" key="6">
    <source>
        <dbReference type="EMBL" id="ALP54463.1"/>
    </source>
</evidence>